<feature type="active site" evidence="4">
    <location>
        <position position="215"/>
    </location>
</feature>
<dbReference type="Pfam" id="PF00171">
    <property type="entry name" value="Aldedh"/>
    <property type="match status" value="1"/>
</dbReference>
<dbReference type="InterPro" id="IPR016161">
    <property type="entry name" value="Ald_DH/histidinol_DH"/>
</dbReference>
<reference evidence="7 8" key="1">
    <citation type="submission" date="2024-11" db="EMBL/GenBank/DDBJ databases">
        <authorList>
            <person name="Heng Y.C."/>
            <person name="Lim A.C.H."/>
            <person name="Lee J.K.Y."/>
            <person name="Kittelmann S."/>
        </authorList>
    </citation>
    <scope>NUCLEOTIDE SEQUENCE [LARGE SCALE GENOMIC DNA]</scope>
    <source>
        <strain evidence="7 8">WILCCON 0185</strain>
    </source>
</reference>
<evidence type="ECO:0000313" key="7">
    <source>
        <dbReference type="EMBL" id="MFL0245782.1"/>
    </source>
</evidence>
<dbReference type="PANTHER" id="PTHR43570">
    <property type="entry name" value="ALDEHYDE DEHYDROGENASE"/>
    <property type="match status" value="1"/>
</dbReference>
<name>A0ABW8T235_9CLOT</name>
<dbReference type="Proteomes" id="UP001623591">
    <property type="component" value="Unassembled WGS sequence"/>
</dbReference>
<proteinExistence type="inferred from homology"/>
<organism evidence="7 8">
    <name type="scientific">Candidatus Clostridium stratigraminis</name>
    <dbReference type="NCBI Taxonomy" id="3381661"/>
    <lineage>
        <taxon>Bacteria</taxon>
        <taxon>Bacillati</taxon>
        <taxon>Bacillota</taxon>
        <taxon>Clostridia</taxon>
        <taxon>Eubacteriales</taxon>
        <taxon>Clostridiaceae</taxon>
        <taxon>Clostridium</taxon>
    </lineage>
</organism>
<dbReference type="InterPro" id="IPR029510">
    <property type="entry name" value="Ald_DH_CS_GLU"/>
</dbReference>
<dbReference type="EMBL" id="JBJHZZ010000001">
    <property type="protein sequence ID" value="MFL0245782.1"/>
    <property type="molecule type" value="Genomic_DNA"/>
</dbReference>
<evidence type="ECO:0000256" key="1">
    <source>
        <dbReference type="ARBA" id="ARBA00009986"/>
    </source>
</evidence>
<sequence>MENIDSNKVLSILAEDKEFFETGETKSIDFRITQLKKLKFVIKDNEELIMEALKMDLNKSQFESYAAEVGYLYDSISYFIRNLKKWVKVKKVKTPIIHFGSKSYIYPEPYGTVLIIGPFNYPFQLLMEPLVGAIAAGNCIVLKPSEFTPNVSKLIGKLIKENFNEKFIRVIEGGIDITSALINAPFDYIFFTGSVKVGKIVMKAAARNLIPVTLELGGKSPCIVNEDANLNVAAERIAWGKFMNVGQTCVAPDYVLVHKNIKEHFIKKIIEKVKDFYGYDPMNSEDYGRIVNESHMRRLIDLIDIDKVVLGGKYDINERYMAPTILDNVTLKDKVMEEEIFGPILPIIEYEDIKEAIKLINKRDKPLALYLFTENKLIQKTVEENVSYGGGCINDTMTHLVTPYLPFGGVGPSGVGSYHGYKSFETFSHMKSILKKSTKININFIYPPYNNDKLKLLKKAMK</sequence>
<evidence type="ECO:0000259" key="6">
    <source>
        <dbReference type="Pfam" id="PF00171"/>
    </source>
</evidence>
<accession>A0ABW8T235</accession>
<dbReference type="SUPFAM" id="SSF53720">
    <property type="entry name" value="ALDH-like"/>
    <property type="match status" value="1"/>
</dbReference>
<evidence type="ECO:0000256" key="3">
    <source>
        <dbReference type="PIRNR" id="PIRNR036492"/>
    </source>
</evidence>
<dbReference type="InterPro" id="IPR012394">
    <property type="entry name" value="Aldehyde_DH_NAD(P)"/>
</dbReference>
<dbReference type="PIRSF" id="PIRSF036492">
    <property type="entry name" value="ALDH"/>
    <property type="match status" value="1"/>
</dbReference>
<dbReference type="Gene3D" id="3.40.309.10">
    <property type="entry name" value="Aldehyde Dehydrogenase, Chain A, domain 2"/>
    <property type="match status" value="1"/>
</dbReference>
<evidence type="ECO:0000256" key="5">
    <source>
        <dbReference type="RuleBase" id="RU003345"/>
    </source>
</evidence>
<dbReference type="InterPro" id="IPR016162">
    <property type="entry name" value="Ald_DH_N"/>
</dbReference>
<evidence type="ECO:0000256" key="4">
    <source>
        <dbReference type="PROSITE-ProRule" id="PRU10007"/>
    </source>
</evidence>
<comment type="similarity">
    <text evidence="1 3 5">Belongs to the aldehyde dehydrogenase family.</text>
</comment>
<dbReference type="InterPro" id="IPR015590">
    <property type="entry name" value="Aldehyde_DH_dom"/>
</dbReference>
<dbReference type="RefSeq" id="WP_406768237.1">
    <property type="nucleotide sequence ID" value="NZ_JBJHZZ010000001.1"/>
</dbReference>
<evidence type="ECO:0000256" key="2">
    <source>
        <dbReference type="ARBA" id="ARBA00023002"/>
    </source>
</evidence>
<dbReference type="PROSITE" id="PS00687">
    <property type="entry name" value="ALDEHYDE_DEHYDR_GLU"/>
    <property type="match status" value="1"/>
</dbReference>
<feature type="domain" description="Aldehyde dehydrogenase" evidence="6">
    <location>
        <begin position="5"/>
        <end position="433"/>
    </location>
</feature>
<gene>
    <name evidence="7" type="ORF">ACJDUG_02175</name>
</gene>
<comment type="caution">
    <text evidence="7">The sequence shown here is derived from an EMBL/GenBank/DDBJ whole genome shotgun (WGS) entry which is preliminary data.</text>
</comment>
<dbReference type="CDD" id="cd07136">
    <property type="entry name" value="ALDH_YwdH-P39616"/>
    <property type="match status" value="1"/>
</dbReference>
<dbReference type="PANTHER" id="PTHR43570:SF16">
    <property type="entry name" value="ALDEHYDE DEHYDROGENASE TYPE III, ISOFORM Q"/>
    <property type="match status" value="1"/>
</dbReference>
<dbReference type="InterPro" id="IPR016163">
    <property type="entry name" value="Ald_DH_C"/>
</dbReference>
<evidence type="ECO:0000313" key="8">
    <source>
        <dbReference type="Proteomes" id="UP001623591"/>
    </source>
</evidence>
<keyword evidence="8" id="KW-1185">Reference proteome</keyword>
<keyword evidence="2 3" id="KW-0560">Oxidoreductase</keyword>
<protein>
    <recommendedName>
        <fullName evidence="3">Aldehyde dehydrogenase</fullName>
    </recommendedName>
</protein>
<dbReference type="Gene3D" id="3.40.605.10">
    <property type="entry name" value="Aldehyde Dehydrogenase, Chain A, domain 1"/>
    <property type="match status" value="1"/>
</dbReference>